<proteinExistence type="predicted"/>
<evidence type="ECO:0000313" key="2">
    <source>
        <dbReference type="EMBL" id="SDJ67009.1"/>
    </source>
</evidence>
<evidence type="ECO:0000256" key="1">
    <source>
        <dbReference type="SAM" id="SignalP"/>
    </source>
</evidence>
<dbReference type="RefSeq" id="WP_091594552.1">
    <property type="nucleotide sequence ID" value="NZ_FNEE01000008.1"/>
</dbReference>
<reference evidence="3" key="1">
    <citation type="submission" date="2016-10" db="EMBL/GenBank/DDBJ databases">
        <authorList>
            <person name="Varghese N."/>
            <person name="Submissions S."/>
        </authorList>
    </citation>
    <scope>NUCLEOTIDE SEQUENCE [LARGE SCALE GENOMIC DNA]</scope>
    <source>
        <strain evidence="3">CGMCC 1.11022</strain>
    </source>
</reference>
<dbReference type="EMBL" id="FNEE01000008">
    <property type="protein sequence ID" value="SDJ67009.1"/>
    <property type="molecule type" value="Genomic_DNA"/>
</dbReference>
<keyword evidence="1" id="KW-0732">Signal</keyword>
<feature type="signal peptide" evidence="1">
    <location>
        <begin position="1"/>
        <end position="35"/>
    </location>
</feature>
<accession>A0A1G8VM03</accession>
<organism evidence="2 3">
    <name type="scientific">Mesorhizobium muleiense</name>
    <dbReference type="NCBI Taxonomy" id="1004279"/>
    <lineage>
        <taxon>Bacteria</taxon>
        <taxon>Pseudomonadati</taxon>
        <taxon>Pseudomonadota</taxon>
        <taxon>Alphaproteobacteria</taxon>
        <taxon>Hyphomicrobiales</taxon>
        <taxon>Phyllobacteriaceae</taxon>
        <taxon>Mesorhizobium</taxon>
    </lineage>
</organism>
<feature type="chain" id="PRO_5011449844" evidence="1">
    <location>
        <begin position="36"/>
        <end position="369"/>
    </location>
</feature>
<name>A0A1G8VM03_9HYPH</name>
<dbReference type="Proteomes" id="UP000198894">
    <property type="component" value="Unassembled WGS sequence"/>
</dbReference>
<evidence type="ECO:0000313" key="3">
    <source>
        <dbReference type="Proteomes" id="UP000198894"/>
    </source>
</evidence>
<protein>
    <submittedName>
        <fullName evidence="2">Uncharacterized protein</fullName>
    </submittedName>
</protein>
<sequence length="369" mass="39585">MTSKTIGGKTIVGKTIVGAGLAVALLAAVAGTALADDTPELTELSPDGKDGCFGRIYDAAHLKLHPNQKVGRIFFYFGSDPVSPPNEEPSRGPSGYNGFLATTVRGAYKPEWVGGWCGKDGPQSGEIHCGMECDRTMALLNVDEKGRLIVSGVHRSLYLDAGAEDELGETEFSRQALGTEDDGFRLDRMPGETCKAEFARIDPVDPALGAPLRERLKPDQPFCYGRDYDAAHLGSHPDQLTHTIRVFRGPIELAAFAKDGETANWPDGADIEVSVTTRQSAVEVTQSYSCDGEADQWRCVASGTTSDFSCDIAAREIYLRRGANGTMMLANPNSSLPIVDLCSKAAEGETASDDKVYRLEPMPQAACAR</sequence>
<dbReference type="AlphaFoldDB" id="A0A1G8VM03"/>
<keyword evidence="3" id="KW-1185">Reference proteome</keyword>
<gene>
    <name evidence="2" type="ORF">SAMN05428953_1089</name>
</gene>